<evidence type="ECO:0000313" key="3">
    <source>
        <dbReference type="Proteomes" id="UP000184267"/>
    </source>
</evidence>
<sequence>MEATAKHRTGTLPFMSIRLLEDMCVNPKSPGVMHELHHDYESLFWVATWCTMKTERDIAPKLKEQVQTAVTKWETGSYQTIAWNKKDVLFGSELKNLPVTPRFKHLRLALKLFRKLFVEANEAVLDNDHRGSDAEVLREWITHSKIKDMIAKAKASVGNQA</sequence>
<dbReference type="PANTHER" id="PTHR38248">
    <property type="entry name" value="FUNK1 6"/>
    <property type="match status" value="1"/>
</dbReference>
<comment type="caution">
    <text evidence="2">The sequence shown here is derived from an EMBL/GenBank/DDBJ whole genome shotgun (WGS) entry which is preliminary data.</text>
</comment>
<gene>
    <name evidence="2" type="ORF">TRAPUB_11603</name>
</gene>
<organism evidence="2 3">
    <name type="scientific">Trametes pubescens</name>
    <name type="common">White-rot fungus</name>
    <dbReference type="NCBI Taxonomy" id="154538"/>
    <lineage>
        <taxon>Eukaryota</taxon>
        <taxon>Fungi</taxon>
        <taxon>Dikarya</taxon>
        <taxon>Basidiomycota</taxon>
        <taxon>Agaricomycotina</taxon>
        <taxon>Agaricomycetes</taxon>
        <taxon>Polyporales</taxon>
        <taxon>Polyporaceae</taxon>
        <taxon>Trametes</taxon>
    </lineage>
</organism>
<dbReference type="AlphaFoldDB" id="A0A1M2VW67"/>
<protein>
    <recommendedName>
        <fullName evidence="1">Fungal-type protein kinase domain-containing protein</fullName>
    </recommendedName>
</protein>
<name>A0A1M2VW67_TRAPU</name>
<dbReference type="PANTHER" id="PTHR38248:SF2">
    <property type="entry name" value="FUNK1 11"/>
    <property type="match status" value="1"/>
</dbReference>
<feature type="domain" description="Fungal-type protein kinase" evidence="1">
    <location>
        <begin position="3"/>
        <end position="50"/>
    </location>
</feature>
<dbReference type="Proteomes" id="UP000184267">
    <property type="component" value="Unassembled WGS sequence"/>
</dbReference>
<evidence type="ECO:0000313" key="2">
    <source>
        <dbReference type="EMBL" id="OJT11849.1"/>
    </source>
</evidence>
<accession>A0A1M2VW67</accession>
<evidence type="ECO:0000259" key="1">
    <source>
        <dbReference type="Pfam" id="PF17667"/>
    </source>
</evidence>
<reference evidence="2 3" key="1">
    <citation type="submission" date="2016-10" db="EMBL/GenBank/DDBJ databases">
        <title>Genome sequence of the basidiomycete white-rot fungus Trametes pubescens.</title>
        <authorList>
            <person name="Makela M.R."/>
            <person name="Granchi Z."/>
            <person name="Peng M."/>
            <person name="De Vries R.P."/>
            <person name="Grigoriev I."/>
            <person name="Riley R."/>
            <person name="Hilden K."/>
        </authorList>
    </citation>
    <scope>NUCLEOTIDE SEQUENCE [LARGE SCALE GENOMIC DNA]</scope>
    <source>
        <strain evidence="2 3">FBCC735</strain>
    </source>
</reference>
<dbReference type="EMBL" id="MNAD01000567">
    <property type="protein sequence ID" value="OJT11849.1"/>
    <property type="molecule type" value="Genomic_DNA"/>
</dbReference>
<keyword evidence="3" id="KW-1185">Reference proteome</keyword>
<proteinExistence type="predicted"/>
<dbReference type="InterPro" id="IPR040976">
    <property type="entry name" value="Pkinase_fungal"/>
</dbReference>
<dbReference type="Pfam" id="PF17667">
    <property type="entry name" value="Pkinase_fungal"/>
    <property type="match status" value="1"/>
</dbReference>